<keyword evidence="2" id="KW-1185">Reference proteome</keyword>
<protein>
    <submittedName>
        <fullName evidence="1">Uncharacterized protein</fullName>
    </submittedName>
</protein>
<accession>A0AA39ZYS8</accession>
<evidence type="ECO:0000313" key="2">
    <source>
        <dbReference type="Proteomes" id="UP001172101"/>
    </source>
</evidence>
<reference evidence="1" key="1">
    <citation type="submission" date="2023-06" db="EMBL/GenBank/DDBJ databases">
        <title>Genome-scale phylogeny and comparative genomics of the fungal order Sordariales.</title>
        <authorList>
            <consortium name="Lawrence Berkeley National Laboratory"/>
            <person name="Hensen N."/>
            <person name="Bonometti L."/>
            <person name="Westerberg I."/>
            <person name="Brannstrom I.O."/>
            <person name="Guillou S."/>
            <person name="Cros-Aarteil S."/>
            <person name="Calhoun S."/>
            <person name="Haridas S."/>
            <person name="Kuo A."/>
            <person name="Mondo S."/>
            <person name="Pangilinan J."/>
            <person name="Riley R."/>
            <person name="LaButti K."/>
            <person name="Andreopoulos B."/>
            <person name="Lipzen A."/>
            <person name="Chen C."/>
            <person name="Yanf M."/>
            <person name="Daum C."/>
            <person name="Ng V."/>
            <person name="Clum A."/>
            <person name="Steindorff A."/>
            <person name="Ohm R."/>
            <person name="Martin F."/>
            <person name="Silar P."/>
            <person name="Natvig D."/>
            <person name="Lalanne C."/>
            <person name="Gautier V."/>
            <person name="Ament-velasquez S.L."/>
            <person name="Kruys A."/>
            <person name="Hutchinson M.I."/>
            <person name="Powell A.J."/>
            <person name="Barry K."/>
            <person name="Miller A.N."/>
            <person name="Grigoriev I.V."/>
            <person name="Debuchy R."/>
            <person name="Gladieux P."/>
            <person name="Thoren M.H."/>
            <person name="Johannesson H."/>
        </authorList>
    </citation>
    <scope>NUCLEOTIDE SEQUENCE</scope>
    <source>
        <strain evidence="1">SMH2392-1A</strain>
    </source>
</reference>
<name>A0AA39ZYS8_9PEZI</name>
<dbReference type="EMBL" id="JAUIRO010000007">
    <property type="protein sequence ID" value="KAK0706080.1"/>
    <property type="molecule type" value="Genomic_DNA"/>
</dbReference>
<dbReference type="GeneID" id="85326027"/>
<organism evidence="1 2">
    <name type="scientific">Lasiosphaeria miniovina</name>
    <dbReference type="NCBI Taxonomy" id="1954250"/>
    <lineage>
        <taxon>Eukaryota</taxon>
        <taxon>Fungi</taxon>
        <taxon>Dikarya</taxon>
        <taxon>Ascomycota</taxon>
        <taxon>Pezizomycotina</taxon>
        <taxon>Sordariomycetes</taxon>
        <taxon>Sordariomycetidae</taxon>
        <taxon>Sordariales</taxon>
        <taxon>Lasiosphaeriaceae</taxon>
        <taxon>Lasiosphaeria</taxon>
    </lineage>
</organism>
<dbReference type="AlphaFoldDB" id="A0AA39ZYS8"/>
<comment type="caution">
    <text evidence="1">The sequence shown here is derived from an EMBL/GenBank/DDBJ whole genome shotgun (WGS) entry which is preliminary data.</text>
</comment>
<gene>
    <name evidence="1" type="ORF">B0T26DRAFT_725381</name>
</gene>
<dbReference type="Proteomes" id="UP001172101">
    <property type="component" value="Unassembled WGS sequence"/>
</dbReference>
<sequence length="87" mass="9460">MDPVTAIGIVSAALSFVTFSTSLVKGAIQIHGALRSDEAGSHSREFVIAQVQRFASRLRNHLSAPETVVLEDRDLLYLAFECRAVSD</sequence>
<dbReference type="RefSeq" id="XP_060291174.1">
    <property type="nucleotide sequence ID" value="XM_060442757.1"/>
</dbReference>
<proteinExistence type="predicted"/>
<evidence type="ECO:0000313" key="1">
    <source>
        <dbReference type="EMBL" id="KAK0706080.1"/>
    </source>
</evidence>